<dbReference type="InParanoid" id="A0A1Y2DVE0"/>
<dbReference type="InterPro" id="IPR056632">
    <property type="entry name" value="DUF7730"/>
</dbReference>
<reference evidence="2 3" key="1">
    <citation type="submission" date="2016-07" db="EMBL/GenBank/DDBJ databases">
        <title>Pervasive Adenine N6-methylation of Active Genes in Fungi.</title>
        <authorList>
            <consortium name="DOE Joint Genome Institute"/>
            <person name="Mondo S.J."/>
            <person name="Dannebaum R.O."/>
            <person name="Kuo R.C."/>
            <person name="Labutti K."/>
            <person name="Haridas S."/>
            <person name="Kuo A."/>
            <person name="Salamov A."/>
            <person name="Ahrendt S.R."/>
            <person name="Lipzen A."/>
            <person name="Sullivan W."/>
            <person name="Andreopoulos W.B."/>
            <person name="Clum A."/>
            <person name="Lindquist E."/>
            <person name="Daum C."/>
            <person name="Ramamoorthy G.K."/>
            <person name="Gryganskyi A."/>
            <person name="Culley D."/>
            <person name="Magnuson J.K."/>
            <person name="James T.Y."/>
            <person name="O'Malley M.A."/>
            <person name="Stajich J.E."/>
            <person name="Spatafora J.W."/>
            <person name="Visel A."/>
            <person name="Grigoriev I.V."/>
        </authorList>
    </citation>
    <scope>NUCLEOTIDE SEQUENCE [LARGE SCALE GENOMIC DNA]</scope>
    <source>
        <strain evidence="2 3">CBS 129021</strain>
    </source>
</reference>
<evidence type="ECO:0000313" key="3">
    <source>
        <dbReference type="Proteomes" id="UP000193689"/>
    </source>
</evidence>
<dbReference type="Proteomes" id="UP000193689">
    <property type="component" value="Unassembled WGS sequence"/>
</dbReference>
<proteinExistence type="predicted"/>
<feature type="domain" description="DUF7730" evidence="1">
    <location>
        <begin position="8"/>
        <end position="226"/>
    </location>
</feature>
<accession>A0A1Y2DVE0</accession>
<dbReference type="GeneID" id="63774745"/>
<dbReference type="RefSeq" id="XP_040714451.1">
    <property type="nucleotide sequence ID" value="XM_040858533.1"/>
</dbReference>
<dbReference type="PANTHER" id="PTHR38790">
    <property type="entry name" value="2EXR DOMAIN-CONTAINING PROTEIN-RELATED"/>
    <property type="match status" value="1"/>
</dbReference>
<keyword evidence="3" id="KW-1185">Reference proteome</keyword>
<dbReference type="AlphaFoldDB" id="A0A1Y2DVE0"/>
<protein>
    <recommendedName>
        <fullName evidence="1">DUF7730 domain-containing protein</fullName>
    </recommendedName>
</protein>
<name>A0A1Y2DVE0_9PEZI</name>
<dbReference type="EMBL" id="MCFJ01000009">
    <property type="protein sequence ID" value="ORY62615.1"/>
    <property type="molecule type" value="Genomic_DNA"/>
</dbReference>
<sequence length="288" mass="33724">MSKFPADEQFQSPLFKLPPEVRDLIYCRILLNGAKTQHIRVYYRYPAPGCLQRGPCSPIADEEFIKEQISSDTSSEELDSRLTDYARDPYRNGHFNCQQILKDDPRFQEYQLSSAVPLFLTCRKIYREAVPKLYSFRFNYFADALLFLRYARLAELDRIRNVECFMEIEYLADVDLRELCGRLANLTSLQRLHIVMDPGQKEDSNVLPVKWLDMLSLIKRPERYEVHVLGLEADESESYEPASEQRPFVLWRKREPAWIYGQAEILAKGVKAIPDVCKMYSQPVMKDD</sequence>
<gene>
    <name evidence="2" type="ORF">BCR38DRAFT_411012</name>
</gene>
<evidence type="ECO:0000313" key="2">
    <source>
        <dbReference type="EMBL" id="ORY62615.1"/>
    </source>
</evidence>
<dbReference type="OrthoDB" id="4757095at2759"/>
<comment type="caution">
    <text evidence="2">The sequence shown here is derived from an EMBL/GenBank/DDBJ whole genome shotgun (WGS) entry which is preliminary data.</text>
</comment>
<dbReference type="Pfam" id="PF24864">
    <property type="entry name" value="DUF7730"/>
    <property type="match status" value="1"/>
</dbReference>
<evidence type="ECO:0000259" key="1">
    <source>
        <dbReference type="Pfam" id="PF24864"/>
    </source>
</evidence>
<organism evidence="2 3">
    <name type="scientific">Pseudomassariella vexata</name>
    <dbReference type="NCBI Taxonomy" id="1141098"/>
    <lineage>
        <taxon>Eukaryota</taxon>
        <taxon>Fungi</taxon>
        <taxon>Dikarya</taxon>
        <taxon>Ascomycota</taxon>
        <taxon>Pezizomycotina</taxon>
        <taxon>Sordariomycetes</taxon>
        <taxon>Xylariomycetidae</taxon>
        <taxon>Amphisphaeriales</taxon>
        <taxon>Pseudomassariaceae</taxon>
        <taxon>Pseudomassariella</taxon>
    </lineage>
</organism>